<comment type="caution">
    <text evidence="11">The sequence shown here is derived from an EMBL/GenBank/DDBJ whole genome shotgun (WGS) entry which is preliminary data.</text>
</comment>
<evidence type="ECO:0000256" key="7">
    <source>
        <dbReference type="HAMAP-Rule" id="MF_00570"/>
    </source>
</evidence>
<dbReference type="GO" id="GO:0004516">
    <property type="term" value="F:nicotinate phosphoribosyltransferase activity"/>
    <property type="evidence" value="ECO:0007669"/>
    <property type="project" value="UniProtKB-UniRule"/>
</dbReference>
<organism evidence="11 12">
    <name type="scientific">Candidatus Liberibacter europaeus</name>
    <dbReference type="NCBI Taxonomy" id="744859"/>
    <lineage>
        <taxon>Bacteria</taxon>
        <taxon>Pseudomonadati</taxon>
        <taxon>Pseudomonadota</taxon>
        <taxon>Alphaproteobacteria</taxon>
        <taxon>Hyphomicrobiales</taxon>
        <taxon>Rhizobiaceae</taxon>
        <taxon>Liberibacter</taxon>
    </lineage>
</organism>
<dbReference type="HAMAP" id="MF_00570">
    <property type="entry name" value="NAPRTase"/>
    <property type="match status" value="1"/>
</dbReference>
<dbReference type="EC" id="6.3.4.21" evidence="3 7"/>
<dbReference type="AlphaFoldDB" id="A0A2T4VYV9"/>
<dbReference type="PANTHER" id="PTHR11098:SF1">
    <property type="entry name" value="NICOTINATE PHOSPHORIBOSYLTRANSFERASE"/>
    <property type="match status" value="1"/>
</dbReference>
<comment type="similarity">
    <text evidence="2 7 8">Belongs to the NAPRTase family.</text>
</comment>
<comment type="pathway">
    <text evidence="1 7 8">Cofactor biosynthesis; NAD(+) biosynthesis; nicotinate D-ribonucleotide from nicotinate: step 1/1.</text>
</comment>
<feature type="domain" description="Nicotinate/nicotinamide phosphoribosyltransferase" evidence="9">
    <location>
        <begin position="190"/>
        <end position="413"/>
    </location>
</feature>
<dbReference type="InterPro" id="IPR040727">
    <property type="entry name" value="NAPRTase_N"/>
</dbReference>
<comment type="function">
    <text evidence="7 8">Catalyzes the synthesis of beta-nicotinate D-ribonucleotide from nicotinate and 5-phospho-D-ribose 1-phosphate at the expense of ATP.</text>
</comment>
<dbReference type="Gene3D" id="3.20.140.10">
    <property type="entry name" value="nicotinate phosphoribosyltransferase"/>
    <property type="match status" value="1"/>
</dbReference>
<dbReference type="Pfam" id="PF17767">
    <property type="entry name" value="NAPRTase_N"/>
    <property type="match status" value="1"/>
</dbReference>
<evidence type="ECO:0000256" key="6">
    <source>
        <dbReference type="ARBA" id="ARBA00022642"/>
    </source>
</evidence>
<accession>A0A2T4VYV9</accession>
<dbReference type="NCBIfam" id="NF003704">
    <property type="entry name" value="PRK05321.1"/>
    <property type="match status" value="1"/>
</dbReference>
<dbReference type="SUPFAM" id="SSF51690">
    <property type="entry name" value="Nicotinate/Quinolinate PRTase C-terminal domain-like"/>
    <property type="match status" value="1"/>
</dbReference>
<sequence length="431" mass="50225">MKSNLIFNRNYKRSQIKDPIITSLIDTDFYKLLMLQLIWKFYPNVRVTFSLFNRKNEFHLSDKVDEFELRAQLDHARSLQLNQKEKKWLSNSIFYGKKQIFEPEFLTWLSNFKLPEYELSREQGQYILKFHGLWRDVSLWEIPSLIIISTLYSSNIINSMSTFATDLFYARAKEKLWSKIIKLQAITGLKIVDFGTRRRHNFHWQTWCVEALQEGIKDSFIGTSNALLAMNNNINIVGTSAHELPMVAAAISQTDSEIRNSPYQIMKKWSDLYDGNLLITLPDSFGTDFFLENAPSWIAEWKGFRHDSSSPIEGGEKIISWWKNMKCDTKQKTLIFSDNLDVDSIIKIHKHFKKRVQTIFGWGTNLTNDFNGCMPCNNLHMEQLQIVCKVITANDKPAIKLSDDPTKTTGDITEIARYLKLFSTKNKKHST</sequence>
<feature type="modified residue" description="Phosphohistidine; by autocatalysis" evidence="7">
    <location>
        <position position="242"/>
    </location>
</feature>
<dbReference type="InterPro" id="IPR006406">
    <property type="entry name" value="Nic_PRibTrfase"/>
</dbReference>
<evidence type="ECO:0000256" key="4">
    <source>
        <dbReference type="ARBA" id="ARBA00022553"/>
    </source>
</evidence>
<dbReference type="SUPFAM" id="SSF54675">
    <property type="entry name" value="Nicotinate/Quinolinate PRTase N-terminal domain-like"/>
    <property type="match status" value="1"/>
</dbReference>
<dbReference type="NCBIfam" id="TIGR01514">
    <property type="entry name" value="NAPRTase"/>
    <property type="match status" value="1"/>
</dbReference>
<keyword evidence="6 7" id="KW-0662">Pyridine nucleotide biosynthesis</keyword>
<reference evidence="12" key="1">
    <citation type="submission" date="2018-02" db="EMBL/GenBank/DDBJ databases">
        <title>Genome sequence of Candidatus Liberibacter europaeus.</title>
        <authorList>
            <person name="Frampton R.A."/>
            <person name="Thompson S.M."/>
            <person name="David C."/>
            <person name="Addison S.M."/>
            <person name="Smith G.R."/>
        </authorList>
    </citation>
    <scope>NUCLEOTIDE SEQUENCE [LARGE SCALE GENOMIC DNA]</scope>
</reference>
<comment type="catalytic activity">
    <reaction evidence="7 8">
        <text>5-phospho-alpha-D-ribose 1-diphosphate + nicotinate + ATP + H2O = nicotinate beta-D-ribonucleotide + ADP + phosphate + diphosphate</text>
        <dbReference type="Rhea" id="RHEA:36163"/>
        <dbReference type="ChEBI" id="CHEBI:15377"/>
        <dbReference type="ChEBI" id="CHEBI:30616"/>
        <dbReference type="ChEBI" id="CHEBI:32544"/>
        <dbReference type="ChEBI" id="CHEBI:33019"/>
        <dbReference type="ChEBI" id="CHEBI:43474"/>
        <dbReference type="ChEBI" id="CHEBI:57502"/>
        <dbReference type="ChEBI" id="CHEBI:58017"/>
        <dbReference type="ChEBI" id="CHEBI:456216"/>
        <dbReference type="EC" id="6.3.4.21"/>
    </reaction>
</comment>
<evidence type="ECO:0000256" key="5">
    <source>
        <dbReference type="ARBA" id="ARBA00022598"/>
    </source>
</evidence>
<evidence type="ECO:0000313" key="12">
    <source>
        <dbReference type="Proteomes" id="UP000240811"/>
    </source>
</evidence>
<keyword evidence="11" id="KW-0328">Glycosyltransferase</keyword>
<dbReference type="PANTHER" id="PTHR11098">
    <property type="entry name" value="NICOTINATE PHOSPHORIBOSYLTRANSFERASE"/>
    <property type="match status" value="1"/>
</dbReference>
<feature type="domain" description="Nicotinate phosphoribosyltransferase N-terminal" evidence="10">
    <location>
        <begin position="25"/>
        <end position="149"/>
    </location>
</feature>
<proteinExistence type="inferred from homology"/>
<evidence type="ECO:0000259" key="10">
    <source>
        <dbReference type="Pfam" id="PF17767"/>
    </source>
</evidence>
<name>A0A2T4VYV9_9HYPH</name>
<comment type="PTM">
    <text evidence="7 8">Transiently phosphorylated on a His residue during the reaction cycle. Phosphorylation strongly increases the affinity for substrates and increases the rate of nicotinate D-ribonucleotide production. Dephosphorylation regenerates the low-affinity form of the enzyme, leading to product release.</text>
</comment>
<dbReference type="UniPathway" id="UPA00253">
    <property type="reaction ID" value="UER00457"/>
</dbReference>
<dbReference type="GO" id="GO:0005829">
    <property type="term" value="C:cytosol"/>
    <property type="evidence" value="ECO:0007669"/>
    <property type="project" value="TreeGrafter"/>
</dbReference>
<gene>
    <name evidence="7 11" type="primary">pncB</name>
    <name evidence="11" type="ORF">C4617_00590</name>
</gene>
<dbReference type="InterPro" id="IPR007229">
    <property type="entry name" value="Nic_PRibTrfase-Fam"/>
</dbReference>
<evidence type="ECO:0000256" key="2">
    <source>
        <dbReference type="ARBA" id="ARBA00010897"/>
    </source>
</evidence>
<evidence type="ECO:0000313" key="11">
    <source>
        <dbReference type="EMBL" id="PTL86951.1"/>
    </source>
</evidence>
<dbReference type="InterPro" id="IPR041525">
    <property type="entry name" value="N/Namide_PRibTrfase"/>
</dbReference>
<dbReference type="EMBL" id="PSQJ01000001">
    <property type="protein sequence ID" value="PTL86951.1"/>
    <property type="molecule type" value="Genomic_DNA"/>
</dbReference>
<keyword evidence="4 7" id="KW-0597">Phosphoprotein</keyword>
<protein>
    <recommendedName>
        <fullName evidence="3 7">Nicotinate phosphoribosyltransferase</fullName>
        <shortName evidence="7">NAPRTase</shortName>
        <ecNumber evidence="3 7">6.3.4.21</ecNumber>
    </recommendedName>
</protein>
<dbReference type="Proteomes" id="UP000240811">
    <property type="component" value="Unassembled WGS sequence"/>
</dbReference>
<dbReference type="GO" id="GO:0034355">
    <property type="term" value="P:NAD+ biosynthetic process via the salvage pathway"/>
    <property type="evidence" value="ECO:0007669"/>
    <property type="project" value="TreeGrafter"/>
</dbReference>
<keyword evidence="11" id="KW-0808">Transferase</keyword>
<keyword evidence="5 7" id="KW-0436">Ligase</keyword>
<dbReference type="GO" id="GO:0016757">
    <property type="term" value="F:glycosyltransferase activity"/>
    <property type="evidence" value="ECO:0007669"/>
    <property type="project" value="UniProtKB-KW"/>
</dbReference>
<dbReference type="PIRSF" id="PIRSF000484">
    <property type="entry name" value="NAPRT"/>
    <property type="match status" value="1"/>
</dbReference>
<evidence type="ECO:0000259" key="9">
    <source>
        <dbReference type="Pfam" id="PF04095"/>
    </source>
</evidence>
<evidence type="ECO:0000256" key="3">
    <source>
        <dbReference type="ARBA" id="ARBA00013236"/>
    </source>
</evidence>
<evidence type="ECO:0000256" key="1">
    <source>
        <dbReference type="ARBA" id="ARBA00004952"/>
    </source>
</evidence>
<dbReference type="Pfam" id="PF04095">
    <property type="entry name" value="NAPRTase"/>
    <property type="match status" value="1"/>
</dbReference>
<evidence type="ECO:0000256" key="8">
    <source>
        <dbReference type="RuleBase" id="RU003838"/>
    </source>
</evidence>
<dbReference type="InterPro" id="IPR036068">
    <property type="entry name" value="Nicotinate_pribotase-like_C"/>
</dbReference>